<gene>
    <name evidence="1" type="ORF">YA0852_02905</name>
</gene>
<name>A0ABS0UEL2_9PSED</name>
<organism evidence="1 2">
    <name type="scientific">Pseudomonas synxantha</name>
    <dbReference type="NCBI Taxonomy" id="47883"/>
    <lineage>
        <taxon>Bacteria</taxon>
        <taxon>Pseudomonadati</taxon>
        <taxon>Pseudomonadota</taxon>
        <taxon>Gammaproteobacteria</taxon>
        <taxon>Pseudomonadales</taxon>
        <taxon>Pseudomonadaceae</taxon>
        <taxon>Pseudomonas</taxon>
    </lineage>
</organism>
<accession>A0ABS0UEL2</accession>
<evidence type="ECO:0000313" key="2">
    <source>
        <dbReference type="Proteomes" id="UP000648914"/>
    </source>
</evidence>
<dbReference type="EMBL" id="JAEILG010000006">
    <property type="protein sequence ID" value="MBI6563065.1"/>
    <property type="molecule type" value="Genomic_DNA"/>
</dbReference>
<dbReference type="RefSeq" id="WP_198730969.1">
    <property type="nucleotide sequence ID" value="NZ_JAEILF010000050.1"/>
</dbReference>
<comment type="caution">
    <text evidence="1">The sequence shown here is derived from an EMBL/GenBank/DDBJ whole genome shotgun (WGS) entry which is preliminary data.</text>
</comment>
<protein>
    <recommendedName>
        <fullName evidence="3">Phage protein</fullName>
    </recommendedName>
</protein>
<evidence type="ECO:0008006" key="3">
    <source>
        <dbReference type="Google" id="ProtNLM"/>
    </source>
</evidence>
<keyword evidence="2" id="KW-1185">Reference proteome</keyword>
<evidence type="ECO:0000313" key="1">
    <source>
        <dbReference type="EMBL" id="MBI6563065.1"/>
    </source>
</evidence>
<dbReference type="Proteomes" id="UP000648914">
    <property type="component" value="Unassembled WGS sequence"/>
</dbReference>
<proteinExistence type="predicted"/>
<sequence>MPNKTITIETFMTENDEYNFSILLRSEIPQIAFIDDFVWSTPNPPFHDTLAQCKGWAGSNAAILNETILSSSDYKKTMVIPHQSGSGFIGGTIGKGLIQFHRSYEADYAKTCLRNGRIAASYDPENDPETDIFVKTVWRLFKKHALKVHLVNMDNGEIHENPEKRFFSWPDAAEKYDGKNGNYLTNTAMAYFRTQGN</sequence>
<reference evidence="1 2" key="1">
    <citation type="submission" date="2020-12" db="EMBL/GenBank/DDBJ databases">
        <title>Comparative genomic insights into the epidemiology and virulence of plant pathogenic Pseudomonads from Turkey.</title>
        <authorList>
            <person name="Dillon M."/>
            <person name="Ruiz-Bedoya T."/>
            <person name="Bendalovic-Torma C."/>
            <person name="Guttman K.M."/>
            <person name="Kwak H."/>
            <person name="Middleton M.A."/>
            <person name="Wang P.W."/>
            <person name="Horuz S."/>
            <person name="Aysan Y."/>
            <person name="Guttman D.S."/>
        </authorList>
    </citation>
    <scope>NUCLEOTIDE SEQUENCE [LARGE SCALE GENOMIC DNA]</scope>
    <source>
        <strain evidence="1 2">S5_IA_2b</strain>
    </source>
</reference>